<evidence type="ECO:0000256" key="14">
    <source>
        <dbReference type="ARBA" id="ARBA00023316"/>
    </source>
</evidence>
<comment type="subcellular location">
    <subcellularLocation>
        <location evidence="3">Cell membrane</location>
        <topology evidence="3">Single-pass type II membrane protein</topology>
    </subcellularLocation>
    <subcellularLocation>
        <location evidence="2">Secreted</location>
        <location evidence="2">Cell wall</location>
    </subcellularLocation>
</comment>
<keyword evidence="9 22" id="KW-0732">Signal</keyword>
<dbReference type="PANTHER" id="PTHR16631">
    <property type="entry name" value="GLUCAN 1,3-BETA-GLUCOSIDASE"/>
    <property type="match status" value="1"/>
</dbReference>
<evidence type="ECO:0000256" key="2">
    <source>
        <dbReference type="ARBA" id="ARBA00004191"/>
    </source>
</evidence>
<feature type="chain" id="PRO_5013203987" description="glucan endo-1,3-beta-D-glucosidase" evidence="22">
    <location>
        <begin position="20"/>
        <end position="410"/>
    </location>
</feature>
<dbReference type="GO" id="GO:0009986">
    <property type="term" value="C:cell surface"/>
    <property type="evidence" value="ECO:0007669"/>
    <property type="project" value="TreeGrafter"/>
</dbReference>
<evidence type="ECO:0000256" key="16">
    <source>
        <dbReference type="ARBA" id="ARBA00037649"/>
    </source>
</evidence>
<dbReference type="PROSITE" id="PS00587">
    <property type="entry name" value="GLYCOSYL_HYDROL_F17"/>
    <property type="match status" value="1"/>
</dbReference>
<dbReference type="GO" id="GO:0005576">
    <property type="term" value="C:extracellular region"/>
    <property type="evidence" value="ECO:0007669"/>
    <property type="project" value="TreeGrafter"/>
</dbReference>
<keyword evidence="14" id="KW-0961">Cell wall biogenesis/degradation</keyword>
<comment type="caution">
    <text evidence="23">The sequence shown here is derived from an EMBL/GenBank/DDBJ whole genome shotgun (WGS) entry which is preliminary data.</text>
</comment>
<name>A0A1R1PDD5_ZANCU</name>
<evidence type="ECO:0000256" key="13">
    <source>
        <dbReference type="ARBA" id="ARBA00023277"/>
    </source>
</evidence>
<evidence type="ECO:0000256" key="22">
    <source>
        <dbReference type="SAM" id="SignalP"/>
    </source>
</evidence>
<keyword evidence="13" id="KW-0119">Carbohydrate metabolism</keyword>
<dbReference type="GO" id="GO:0005886">
    <property type="term" value="C:plasma membrane"/>
    <property type="evidence" value="ECO:0007669"/>
    <property type="project" value="UniProtKB-SubCell"/>
</dbReference>
<dbReference type="PANTHER" id="PTHR16631:SF17">
    <property type="entry name" value="GLUCAN ENDO-1,3-BETA-GLUCOSIDASE BTGC"/>
    <property type="match status" value="1"/>
</dbReference>
<dbReference type="Proteomes" id="UP000188320">
    <property type="component" value="Unassembled WGS sequence"/>
</dbReference>
<keyword evidence="15" id="KW-0624">Polysaccharide degradation</keyword>
<dbReference type="EMBL" id="LSSK01001744">
    <property type="protein sequence ID" value="OMH78882.1"/>
    <property type="molecule type" value="Genomic_DNA"/>
</dbReference>
<sequence length="410" mass="45765">MKLNDMLVLAIAAASGVSASTDFWGLNYNPKRADGSCANVYDVMNDLNALSNYTDTIRIYSVKDCNHGEPVLRAIENTDWKVYLGLWVGEGDLAYELDKAELRRLSQYFDLKRHVQAIIVGSESIYRGEHTTSDLAAKITDTKMLLEELGLGEIPVTTADVGYLMDSTVIDAVDFVMTNGFPYWEGLDVNIAAEQFYKHLDELIERAGGKKVMVSETGWPTNGEKLGNAVPSTENSLIYMRDFICEARARNLDYLWFSAIDAPWTNMPGEPPNVEAYFGILTPNYTPKYPGDPWFTCENNSTTTSSSSLSPSMSTPELSTPEIFTSETSMPETFISETSTSEIPTSTPITPQFPSFTVSRTRRTRTRSRCRVPKTTINTNSCIPTTRSSRTRRSRRTTRSRPTASPQRTS</sequence>
<dbReference type="Pfam" id="PF00332">
    <property type="entry name" value="Glyco_hydro_17"/>
    <property type="match status" value="1"/>
</dbReference>
<dbReference type="SUPFAM" id="SSF51445">
    <property type="entry name" value="(Trans)glycosidases"/>
    <property type="match status" value="1"/>
</dbReference>
<feature type="region of interest" description="Disordered" evidence="21">
    <location>
        <begin position="338"/>
        <end position="410"/>
    </location>
</feature>
<evidence type="ECO:0000256" key="10">
    <source>
        <dbReference type="ARBA" id="ARBA00022801"/>
    </source>
</evidence>
<accession>A0A1R1PDD5</accession>
<keyword evidence="11" id="KW-0472">Membrane</keyword>
<dbReference type="EC" id="3.2.1.39" evidence="5"/>
<dbReference type="GO" id="GO:0000272">
    <property type="term" value="P:polysaccharide catabolic process"/>
    <property type="evidence" value="ECO:0007669"/>
    <property type="project" value="UniProtKB-KW"/>
</dbReference>
<dbReference type="Gene3D" id="3.20.20.80">
    <property type="entry name" value="Glycosidases"/>
    <property type="match status" value="2"/>
</dbReference>
<comment type="catalytic activity">
    <reaction evidence="1">
        <text>Hydrolysis of (1-&gt;3)-beta-D-glucosidic linkages in (1-&gt;3)-beta-D-glucans.</text>
        <dbReference type="EC" id="3.2.1.39"/>
    </reaction>
</comment>
<organism evidence="23 24">
    <name type="scientific">Zancudomyces culisetae</name>
    <name type="common">Gut fungus</name>
    <name type="synonym">Smittium culisetae</name>
    <dbReference type="NCBI Taxonomy" id="1213189"/>
    <lineage>
        <taxon>Eukaryota</taxon>
        <taxon>Fungi</taxon>
        <taxon>Fungi incertae sedis</taxon>
        <taxon>Zoopagomycota</taxon>
        <taxon>Kickxellomycotina</taxon>
        <taxon>Harpellomycetes</taxon>
        <taxon>Harpellales</taxon>
        <taxon>Legeriomycetaceae</taxon>
        <taxon>Zancudomyces</taxon>
    </lineage>
</organism>
<dbReference type="AlphaFoldDB" id="A0A1R1PDD5"/>
<protein>
    <recommendedName>
        <fullName evidence="5">glucan endo-1,3-beta-D-glucosidase</fullName>
        <ecNumber evidence="5">3.2.1.39</ecNumber>
    </recommendedName>
    <alternativeName>
        <fullName evidence="18">Endo-1,3-beta-glucanase btgC</fullName>
    </alternativeName>
    <alternativeName>
        <fullName evidence="17">Laminarinase btgC</fullName>
    </alternativeName>
</protein>
<comment type="function">
    <text evidence="16">Glucanases play a role in cell expansion during growth, in cell-cell fusion during mating, and in spore release during sporulation. This enzyme may be involved in beta-glucan degradation. Active on laminarin and lichenan.</text>
</comment>
<evidence type="ECO:0000256" key="20">
    <source>
        <dbReference type="RuleBase" id="RU004336"/>
    </source>
</evidence>
<dbReference type="GO" id="GO:0042973">
    <property type="term" value="F:glucan endo-1,3-beta-D-glucosidase activity"/>
    <property type="evidence" value="ECO:0007669"/>
    <property type="project" value="UniProtKB-EC"/>
</dbReference>
<evidence type="ECO:0000256" key="9">
    <source>
        <dbReference type="ARBA" id="ARBA00022729"/>
    </source>
</evidence>
<dbReference type="GO" id="GO:0009277">
    <property type="term" value="C:fungal-type cell wall"/>
    <property type="evidence" value="ECO:0007669"/>
    <property type="project" value="TreeGrafter"/>
</dbReference>
<evidence type="ECO:0000313" key="23">
    <source>
        <dbReference type="EMBL" id="OMH78882.1"/>
    </source>
</evidence>
<evidence type="ECO:0000256" key="8">
    <source>
        <dbReference type="ARBA" id="ARBA00022525"/>
    </source>
</evidence>
<feature type="compositionally biased region" description="Basic residues" evidence="21">
    <location>
        <begin position="360"/>
        <end position="372"/>
    </location>
</feature>
<keyword evidence="8" id="KW-0964">Secreted</keyword>
<evidence type="ECO:0000256" key="1">
    <source>
        <dbReference type="ARBA" id="ARBA00000382"/>
    </source>
</evidence>
<evidence type="ECO:0000256" key="19">
    <source>
        <dbReference type="RuleBase" id="RU004335"/>
    </source>
</evidence>
<feature type="signal peptide" evidence="22">
    <location>
        <begin position="1"/>
        <end position="19"/>
    </location>
</feature>
<evidence type="ECO:0000313" key="24">
    <source>
        <dbReference type="Proteomes" id="UP000188320"/>
    </source>
</evidence>
<evidence type="ECO:0000256" key="17">
    <source>
        <dbReference type="ARBA" id="ARBA00042373"/>
    </source>
</evidence>
<keyword evidence="12" id="KW-0325">Glycoprotein</keyword>
<dbReference type="InterPro" id="IPR050732">
    <property type="entry name" value="Beta-glucan_modifiers"/>
</dbReference>
<dbReference type="OrthoDB" id="77201at2759"/>
<feature type="compositionally biased region" description="Low complexity" evidence="21">
    <location>
        <begin position="400"/>
        <end position="410"/>
    </location>
</feature>
<evidence type="ECO:0000256" key="5">
    <source>
        <dbReference type="ARBA" id="ARBA00012780"/>
    </source>
</evidence>
<dbReference type="GO" id="GO:0071555">
    <property type="term" value="P:cell wall organization"/>
    <property type="evidence" value="ECO:0007669"/>
    <property type="project" value="UniProtKB-KW"/>
</dbReference>
<keyword evidence="20" id="KW-0326">Glycosidase</keyword>
<feature type="compositionally biased region" description="Basic residues" evidence="21">
    <location>
        <begin position="389"/>
        <end position="399"/>
    </location>
</feature>
<evidence type="ECO:0000256" key="12">
    <source>
        <dbReference type="ARBA" id="ARBA00023180"/>
    </source>
</evidence>
<gene>
    <name evidence="23" type="ORF">AX774_g7722</name>
</gene>
<keyword evidence="6" id="KW-1003">Cell membrane</keyword>
<reference evidence="24" key="1">
    <citation type="submission" date="2017-01" db="EMBL/GenBank/DDBJ databases">
        <authorList>
            <person name="Wang Y."/>
            <person name="White M."/>
            <person name="Kvist S."/>
            <person name="Moncalvo J.-M."/>
        </authorList>
    </citation>
    <scope>NUCLEOTIDE SEQUENCE [LARGE SCALE GENOMIC DNA]</scope>
    <source>
        <strain evidence="24">COL-18-3</strain>
    </source>
</reference>
<feature type="compositionally biased region" description="Low complexity" evidence="21">
    <location>
        <begin position="338"/>
        <end position="350"/>
    </location>
</feature>
<keyword evidence="7" id="KW-0134">Cell wall</keyword>
<dbReference type="InterPro" id="IPR017853">
    <property type="entry name" value="GH"/>
</dbReference>
<evidence type="ECO:0000256" key="3">
    <source>
        <dbReference type="ARBA" id="ARBA00004401"/>
    </source>
</evidence>
<evidence type="ECO:0000256" key="18">
    <source>
        <dbReference type="ARBA" id="ARBA00043078"/>
    </source>
</evidence>
<evidence type="ECO:0000256" key="7">
    <source>
        <dbReference type="ARBA" id="ARBA00022512"/>
    </source>
</evidence>
<evidence type="ECO:0000256" key="15">
    <source>
        <dbReference type="ARBA" id="ARBA00023326"/>
    </source>
</evidence>
<evidence type="ECO:0000256" key="6">
    <source>
        <dbReference type="ARBA" id="ARBA00022475"/>
    </source>
</evidence>
<feature type="compositionally biased region" description="Low complexity" evidence="21">
    <location>
        <begin position="301"/>
        <end position="319"/>
    </location>
</feature>
<comment type="similarity">
    <text evidence="4 19">Belongs to the glycosyl hydrolase 17 family.</text>
</comment>
<feature type="region of interest" description="Disordered" evidence="21">
    <location>
        <begin position="300"/>
        <end position="319"/>
    </location>
</feature>
<evidence type="ECO:0000256" key="4">
    <source>
        <dbReference type="ARBA" id="ARBA00008773"/>
    </source>
</evidence>
<dbReference type="InterPro" id="IPR000490">
    <property type="entry name" value="Glyco_hydro_17"/>
</dbReference>
<keyword evidence="10 20" id="KW-0378">Hydrolase</keyword>
<keyword evidence="24" id="KW-1185">Reference proteome</keyword>
<evidence type="ECO:0000256" key="11">
    <source>
        <dbReference type="ARBA" id="ARBA00023136"/>
    </source>
</evidence>
<proteinExistence type="inferred from homology"/>
<evidence type="ECO:0000256" key="21">
    <source>
        <dbReference type="SAM" id="MobiDB-lite"/>
    </source>
</evidence>